<dbReference type="Proteomes" id="UP000886520">
    <property type="component" value="Chromosome 23"/>
</dbReference>
<evidence type="ECO:0000313" key="2">
    <source>
        <dbReference type="EMBL" id="KAI5060902.1"/>
    </source>
</evidence>
<dbReference type="AlphaFoldDB" id="A0A9D4U3U6"/>
<keyword evidence="1" id="KW-0732">Signal</keyword>
<evidence type="ECO:0000256" key="1">
    <source>
        <dbReference type="SAM" id="SignalP"/>
    </source>
</evidence>
<comment type="caution">
    <text evidence="2">The sequence shown here is derived from an EMBL/GenBank/DDBJ whole genome shotgun (WGS) entry which is preliminary data.</text>
</comment>
<keyword evidence="3" id="KW-1185">Reference proteome</keyword>
<dbReference type="EMBL" id="JABFUD020000023">
    <property type="protein sequence ID" value="KAI5060902.1"/>
    <property type="molecule type" value="Genomic_DNA"/>
</dbReference>
<organism evidence="2 3">
    <name type="scientific">Adiantum capillus-veneris</name>
    <name type="common">Maidenhair fern</name>
    <dbReference type="NCBI Taxonomy" id="13818"/>
    <lineage>
        <taxon>Eukaryota</taxon>
        <taxon>Viridiplantae</taxon>
        <taxon>Streptophyta</taxon>
        <taxon>Embryophyta</taxon>
        <taxon>Tracheophyta</taxon>
        <taxon>Polypodiopsida</taxon>
        <taxon>Polypodiidae</taxon>
        <taxon>Polypodiales</taxon>
        <taxon>Pteridineae</taxon>
        <taxon>Pteridaceae</taxon>
        <taxon>Vittarioideae</taxon>
        <taxon>Adiantum</taxon>
    </lineage>
</organism>
<reference evidence="2" key="1">
    <citation type="submission" date="2021-01" db="EMBL/GenBank/DDBJ databases">
        <title>Adiantum capillus-veneris genome.</title>
        <authorList>
            <person name="Fang Y."/>
            <person name="Liao Q."/>
        </authorList>
    </citation>
    <scope>NUCLEOTIDE SEQUENCE</scope>
    <source>
        <strain evidence="2">H3</strain>
        <tissue evidence="2">Leaf</tissue>
    </source>
</reference>
<gene>
    <name evidence="2" type="ORF">GOP47_0023407</name>
</gene>
<evidence type="ECO:0000313" key="3">
    <source>
        <dbReference type="Proteomes" id="UP000886520"/>
    </source>
</evidence>
<sequence length="76" mass="8097">MLVLAGMRLIALLLEVLNELPFILDRFSSEALGVALGAHLRAGVLMLAEGNVGRKGHKGSYDKGVCEQLAECSCAR</sequence>
<feature type="signal peptide" evidence="1">
    <location>
        <begin position="1"/>
        <end position="18"/>
    </location>
</feature>
<accession>A0A9D4U3U6</accession>
<evidence type="ECO:0008006" key="4">
    <source>
        <dbReference type="Google" id="ProtNLM"/>
    </source>
</evidence>
<proteinExistence type="predicted"/>
<feature type="chain" id="PRO_5039241143" description="Secreted protein" evidence="1">
    <location>
        <begin position="19"/>
        <end position="76"/>
    </location>
</feature>
<protein>
    <recommendedName>
        <fullName evidence="4">Secreted protein</fullName>
    </recommendedName>
</protein>
<name>A0A9D4U3U6_ADICA</name>